<dbReference type="EMBL" id="JADWND010000004">
    <property type="protein sequence ID" value="MBJ8381533.1"/>
    <property type="molecule type" value="Genomic_DNA"/>
</dbReference>
<name>A0ABS0ZRT1_9ENTR</name>
<sequence>MELTEHYQPEFVRRFMARDSVCECQACRNAPQGWPYISIKMKNQQRESLDMACETAAREIVLNPEAFVLHTSQAPAQGEEVLSGWSEVLNQQCINLAIHPALSHDERLYAIGILLSKAQQYRDNGENDPALLASMGDQLASLADQGILSQQFTMLPEIPENPCAVLKEMGAIRLTLNLPMAEKMVISLKLSELGIMSPSRLAERLDALKSHWQTIPLFNEQPWLLNNILLYALYSRIFPGLHCDNYGEAFLNLARTFFRLKAICSIRCDERQELSPEDVAMLASALEAWQSKNPSPSPAQYTADYRLLHGLSLLR</sequence>
<accession>A0ABS0ZRT1</accession>
<evidence type="ECO:0000313" key="2">
    <source>
        <dbReference type="Proteomes" id="UP000746649"/>
    </source>
</evidence>
<dbReference type="RefSeq" id="WP_200035161.1">
    <property type="nucleotide sequence ID" value="NZ_CBCYHD010000002.1"/>
</dbReference>
<keyword evidence="2" id="KW-1185">Reference proteome</keyword>
<dbReference type="Proteomes" id="UP000746649">
    <property type="component" value="Unassembled WGS sequence"/>
</dbReference>
<protein>
    <recommendedName>
        <fullName evidence="3">Lysine-N-methylase</fullName>
    </recommendedName>
</protein>
<gene>
    <name evidence="1" type="ORF">I6M88_11185</name>
</gene>
<organism evidence="1 2">
    <name type="scientific">Citrobacter sedlakii</name>
    <dbReference type="NCBI Taxonomy" id="67826"/>
    <lineage>
        <taxon>Bacteria</taxon>
        <taxon>Pseudomonadati</taxon>
        <taxon>Pseudomonadota</taxon>
        <taxon>Gammaproteobacteria</taxon>
        <taxon>Enterobacterales</taxon>
        <taxon>Enterobacteriaceae</taxon>
        <taxon>Citrobacter</taxon>
        <taxon>Citrobacter freundii complex</taxon>
    </lineage>
</organism>
<proteinExistence type="predicted"/>
<comment type="caution">
    <text evidence="1">The sequence shown here is derived from an EMBL/GenBank/DDBJ whole genome shotgun (WGS) entry which is preliminary data.</text>
</comment>
<evidence type="ECO:0000313" key="1">
    <source>
        <dbReference type="EMBL" id="MBJ8381533.1"/>
    </source>
</evidence>
<reference evidence="1 2" key="1">
    <citation type="submission" date="2020-11" db="EMBL/GenBank/DDBJ databases">
        <title>Enhanced detection system for hospital associated transmission using whole genome sequencing surveillance.</title>
        <authorList>
            <person name="Harrison L.H."/>
            <person name="Van Tyne D."/>
            <person name="Marsh J.W."/>
            <person name="Griffith M.P."/>
            <person name="Snyder D.J."/>
            <person name="Cooper V.S."/>
            <person name="Mustapha M."/>
        </authorList>
    </citation>
    <scope>NUCLEOTIDE SEQUENCE [LARGE SCALE GENOMIC DNA]</scope>
    <source>
        <strain evidence="1 2">CB00117</strain>
    </source>
</reference>
<evidence type="ECO:0008006" key="3">
    <source>
        <dbReference type="Google" id="ProtNLM"/>
    </source>
</evidence>